<organism evidence="1 2">
    <name type="scientific">Dissostichus mawsoni</name>
    <name type="common">Antarctic cod</name>
    <dbReference type="NCBI Taxonomy" id="36200"/>
    <lineage>
        <taxon>Eukaryota</taxon>
        <taxon>Metazoa</taxon>
        <taxon>Chordata</taxon>
        <taxon>Craniata</taxon>
        <taxon>Vertebrata</taxon>
        <taxon>Euteleostomi</taxon>
        <taxon>Actinopterygii</taxon>
        <taxon>Neopterygii</taxon>
        <taxon>Teleostei</taxon>
        <taxon>Neoteleostei</taxon>
        <taxon>Acanthomorphata</taxon>
        <taxon>Eupercaria</taxon>
        <taxon>Perciformes</taxon>
        <taxon>Notothenioidei</taxon>
        <taxon>Nototheniidae</taxon>
        <taxon>Dissostichus</taxon>
    </lineage>
</organism>
<keyword evidence="2" id="KW-1185">Reference proteome</keyword>
<protein>
    <submittedName>
        <fullName evidence="1">Uncharacterized protein</fullName>
    </submittedName>
</protein>
<accession>A0A7J5Z2Q4</accession>
<dbReference type="AlphaFoldDB" id="A0A7J5Z2Q4"/>
<comment type="caution">
    <text evidence="1">The sequence shown here is derived from an EMBL/GenBank/DDBJ whole genome shotgun (WGS) entry which is preliminary data.</text>
</comment>
<name>A0A7J5Z2Q4_DISMA</name>
<dbReference type="Proteomes" id="UP000518266">
    <property type="component" value="Unassembled WGS sequence"/>
</dbReference>
<gene>
    <name evidence="1" type="ORF">F7725_023446</name>
</gene>
<reference evidence="1 2" key="1">
    <citation type="submission" date="2020-03" db="EMBL/GenBank/DDBJ databases">
        <title>Dissostichus mawsoni Genome sequencing and assembly.</title>
        <authorList>
            <person name="Park H."/>
        </authorList>
    </citation>
    <scope>NUCLEOTIDE SEQUENCE [LARGE SCALE GENOMIC DNA]</scope>
    <source>
        <strain evidence="1">DM0001</strain>
        <tissue evidence="1">Muscle</tissue>
    </source>
</reference>
<evidence type="ECO:0000313" key="1">
    <source>
        <dbReference type="EMBL" id="KAF3855391.1"/>
    </source>
</evidence>
<proteinExistence type="predicted"/>
<dbReference type="EMBL" id="JAAKFY010000007">
    <property type="protein sequence ID" value="KAF3855391.1"/>
    <property type="molecule type" value="Genomic_DNA"/>
</dbReference>
<evidence type="ECO:0000313" key="2">
    <source>
        <dbReference type="Proteomes" id="UP000518266"/>
    </source>
</evidence>
<sequence length="95" mass="11577">MTKMTFDQSRKMYVLQNVRVYSPLNDDFNPVWIVFLLRVWRWREETLPLIKLSGVFEEKLYVTSFLSFSSSSTQLPFYSKPQKHFGQRVRMWIFQ</sequence>